<sequence length="350" mass="38981">MSNLRTWTVCVTGGAGFIGSAIVKKLLERGHRVRATLRNLSDENKVGLLKKLEGAETRLELFQADIYKPEDFDAVIRGCDFVFHVATPFKHSTENLHQYKNTAEAALAGAKSVGESCIRSGTVKRLIYTASVVAASPLKEDGTGFKHVMDESCWTPPNHHFPYANDYLEAYVESKMLSEKEMLMFGDKDINGGVEFEVVTLACGVVGGDTILSSYLPVGTALLVSHPTVIRHHALKFQSLKFVEAVTGKVPIVHVEDVVEAHLFCMDQPSMNGRYLCANGYVTTTEIGDYFRQYHPQLTIVQEPEDEKLERIIHWGSTKLNDIGFVYKFKVKKILDDSVECAKKFGDIKN</sequence>
<dbReference type="SUPFAM" id="SSF51735">
    <property type="entry name" value="NAD(P)-binding Rossmann-fold domains"/>
    <property type="match status" value="1"/>
</dbReference>
<evidence type="ECO:0000259" key="2">
    <source>
        <dbReference type="Pfam" id="PF01370"/>
    </source>
</evidence>
<dbReference type="InterPro" id="IPR036291">
    <property type="entry name" value="NAD(P)-bd_dom_sf"/>
</dbReference>
<dbReference type="Pfam" id="PF01370">
    <property type="entry name" value="Epimerase"/>
    <property type="match status" value="1"/>
</dbReference>
<dbReference type="GO" id="GO:0016616">
    <property type="term" value="F:oxidoreductase activity, acting on the CH-OH group of donors, NAD or NADP as acceptor"/>
    <property type="evidence" value="ECO:0007669"/>
    <property type="project" value="TreeGrafter"/>
</dbReference>
<dbReference type="Proteomes" id="UP001202328">
    <property type="component" value="Unassembled WGS sequence"/>
</dbReference>
<proteinExistence type="predicted"/>
<feature type="domain" description="NAD-dependent epimerase/dehydratase" evidence="2">
    <location>
        <begin position="9"/>
        <end position="164"/>
    </location>
</feature>
<evidence type="ECO:0000313" key="3">
    <source>
        <dbReference type="EMBL" id="KAI3917523.1"/>
    </source>
</evidence>
<keyword evidence="1" id="KW-0560">Oxidoreductase</keyword>
<keyword evidence="4" id="KW-1185">Reference proteome</keyword>
<protein>
    <recommendedName>
        <fullName evidence="2">NAD-dependent epimerase/dehydratase domain-containing protein</fullName>
    </recommendedName>
</protein>
<dbReference type="PANTHER" id="PTHR10366:SF696">
    <property type="entry name" value="OS07G0601900 PROTEIN"/>
    <property type="match status" value="1"/>
</dbReference>
<comment type="caution">
    <text evidence="3">The sequence shown here is derived from an EMBL/GenBank/DDBJ whole genome shotgun (WGS) entry which is preliminary data.</text>
</comment>
<reference evidence="3" key="1">
    <citation type="submission" date="2022-04" db="EMBL/GenBank/DDBJ databases">
        <title>A functionally conserved STORR gene fusion in Papaver species that diverged 16.8 million years ago.</title>
        <authorList>
            <person name="Catania T."/>
        </authorList>
    </citation>
    <scope>NUCLEOTIDE SEQUENCE</scope>
    <source>
        <strain evidence="3">S-188037</strain>
    </source>
</reference>
<gene>
    <name evidence="3" type="ORF">MKW98_021285</name>
</gene>
<dbReference type="AlphaFoldDB" id="A0AAD4SRH4"/>
<name>A0AAD4SRH4_9MAGN</name>
<accession>A0AAD4SRH4</accession>
<dbReference type="EMBL" id="JAJJMB010008983">
    <property type="protein sequence ID" value="KAI3917523.1"/>
    <property type="molecule type" value="Genomic_DNA"/>
</dbReference>
<evidence type="ECO:0000313" key="4">
    <source>
        <dbReference type="Proteomes" id="UP001202328"/>
    </source>
</evidence>
<dbReference type="InterPro" id="IPR050425">
    <property type="entry name" value="NAD(P)_dehydrat-like"/>
</dbReference>
<dbReference type="InterPro" id="IPR001509">
    <property type="entry name" value="Epimerase_deHydtase"/>
</dbReference>
<dbReference type="PANTHER" id="PTHR10366">
    <property type="entry name" value="NAD DEPENDENT EPIMERASE/DEHYDRATASE"/>
    <property type="match status" value="1"/>
</dbReference>
<dbReference type="FunFam" id="3.40.50.720:FF:000645">
    <property type="entry name" value="Anthocyanidin reductase ((2S)-flavan-3-ol-forming)"/>
    <property type="match status" value="1"/>
</dbReference>
<organism evidence="3 4">
    <name type="scientific">Papaver atlanticum</name>
    <dbReference type="NCBI Taxonomy" id="357466"/>
    <lineage>
        <taxon>Eukaryota</taxon>
        <taxon>Viridiplantae</taxon>
        <taxon>Streptophyta</taxon>
        <taxon>Embryophyta</taxon>
        <taxon>Tracheophyta</taxon>
        <taxon>Spermatophyta</taxon>
        <taxon>Magnoliopsida</taxon>
        <taxon>Ranunculales</taxon>
        <taxon>Papaveraceae</taxon>
        <taxon>Papaveroideae</taxon>
        <taxon>Papaver</taxon>
    </lineage>
</organism>
<evidence type="ECO:0000256" key="1">
    <source>
        <dbReference type="ARBA" id="ARBA00023002"/>
    </source>
</evidence>
<dbReference type="Gene3D" id="3.40.50.720">
    <property type="entry name" value="NAD(P)-binding Rossmann-like Domain"/>
    <property type="match status" value="1"/>
</dbReference>